<keyword evidence="14" id="KW-1185">Reference proteome</keyword>
<protein>
    <recommendedName>
        <fullName evidence="8 9">Elongation factor P</fullName>
        <shortName evidence="8">EF-P</shortName>
    </recommendedName>
</protein>
<evidence type="ECO:0000256" key="8">
    <source>
        <dbReference type="HAMAP-Rule" id="MF_00141"/>
    </source>
</evidence>
<comment type="similarity">
    <text evidence="3 8 10">Belongs to the elongation factor P family.</text>
</comment>
<dbReference type="InterPro" id="IPR012340">
    <property type="entry name" value="NA-bd_OB-fold"/>
</dbReference>
<dbReference type="GO" id="GO:0003746">
    <property type="term" value="F:translation elongation factor activity"/>
    <property type="evidence" value="ECO:0007669"/>
    <property type="project" value="UniProtKB-UniRule"/>
</dbReference>
<dbReference type="FunFam" id="2.40.50.140:FF:000009">
    <property type="entry name" value="Elongation factor P"/>
    <property type="match status" value="1"/>
</dbReference>
<dbReference type="AlphaFoldDB" id="A0A1S6IP21"/>
<keyword evidence="4 8" id="KW-0963">Cytoplasm</keyword>
<dbReference type="RefSeq" id="WP_062471784.1">
    <property type="nucleotide sequence ID" value="NZ_BBYN01000033.1"/>
</dbReference>
<evidence type="ECO:0000256" key="3">
    <source>
        <dbReference type="ARBA" id="ARBA00009479"/>
    </source>
</evidence>
<keyword evidence="6 8" id="KW-0648">Protein biosynthesis</keyword>
<sequence>MISVNDFKTGLTIEMDGGLWKVVDFQHVKPGKGAAFVRSKLKNLRTGAIQEKTFRAGEKVGRAHISNRKMQYLYASGDSHVFMDSENYEQVELNEAQIKDELNYLLENMEVHLIMYESETLGVSLPNTVTLTVAETEPGIKGDTASGGSKPAKMETGLSVNVPFFVNAGDKLVINTEDGSYVSRGQ</sequence>
<dbReference type="PROSITE" id="PS01275">
    <property type="entry name" value="EFP"/>
    <property type="match status" value="1"/>
</dbReference>
<comment type="subcellular location">
    <subcellularLocation>
        <location evidence="1 8">Cytoplasm</location>
    </subcellularLocation>
</comment>
<dbReference type="Gene3D" id="2.30.30.30">
    <property type="match status" value="1"/>
</dbReference>
<evidence type="ECO:0000313" key="14">
    <source>
        <dbReference type="Proteomes" id="UP000188993"/>
    </source>
</evidence>
<evidence type="ECO:0000256" key="6">
    <source>
        <dbReference type="ARBA" id="ARBA00022917"/>
    </source>
</evidence>
<dbReference type="InterPro" id="IPR013852">
    <property type="entry name" value="Transl_elong_P/YeiP_CS"/>
</dbReference>
<dbReference type="UniPathway" id="UPA00345"/>
<dbReference type="SUPFAM" id="SSF50249">
    <property type="entry name" value="Nucleic acid-binding proteins"/>
    <property type="match status" value="2"/>
</dbReference>
<dbReference type="GO" id="GO:0005829">
    <property type="term" value="C:cytosol"/>
    <property type="evidence" value="ECO:0007669"/>
    <property type="project" value="UniProtKB-ARBA"/>
</dbReference>
<dbReference type="FunFam" id="2.40.50.140:FF:000004">
    <property type="entry name" value="Elongation factor P"/>
    <property type="match status" value="1"/>
</dbReference>
<dbReference type="Pfam" id="PF08207">
    <property type="entry name" value="EFP_N"/>
    <property type="match status" value="1"/>
</dbReference>
<dbReference type="GO" id="GO:0043043">
    <property type="term" value="P:peptide biosynthetic process"/>
    <property type="evidence" value="ECO:0007669"/>
    <property type="project" value="InterPro"/>
</dbReference>
<evidence type="ECO:0000313" key="13">
    <source>
        <dbReference type="EMBL" id="AQS53304.1"/>
    </source>
</evidence>
<dbReference type="HAMAP" id="MF_00141">
    <property type="entry name" value="EF_P"/>
    <property type="match status" value="1"/>
</dbReference>
<dbReference type="STRING" id="708126.BW727_100912"/>
<evidence type="ECO:0000256" key="9">
    <source>
        <dbReference type="NCBIfam" id="TIGR00038"/>
    </source>
</evidence>
<dbReference type="KEGG" id="jda:BW727_100912"/>
<dbReference type="InterPro" id="IPR008991">
    <property type="entry name" value="Translation_prot_SH3-like_sf"/>
</dbReference>
<feature type="domain" description="Elongation factor P C-terminal" evidence="11">
    <location>
        <begin position="129"/>
        <end position="184"/>
    </location>
</feature>
<evidence type="ECO:0000256" key="4">
    <source>
        <dbReference type="ARBA" id="ARBA00022490"/>
    </source>
</evidence>
<dbReference type="PANTHER" id="PTHR30053:SF12">
    <property type="entry name" value="ELONGATION FACTOR P (EF-P) FAMILY PROTEIN"/>
    <property type="match status" value="1"/>
</dbReference>
<dbReference type="InterPro" id="IPR011768">
    <property type="entry name" value="Transl_elongation_fac_P"/>
</dbReference>
<proteinExistence type="inferred from homology"/>
<evidence type="ECO:0000256" key="7">
    <source>
        <dbReference type="ARBA" id="ARBA00025469"/>
    </source>
</evidence>
<dbReference type="SMART" id="SM00841">
    <property type="entry name" value="Elong-fact-P_C"/>
    <property type="match status" value="1"/>
</dbReference>
<dbReference type="PANTHER" id="PTHR30053">
    <property type="entry name" value="ELONGATION FACTOR P"/>
    <property type="match status" value="1"/>
</dbReference>
<gene>
    <name evidence="8 13" type="primary">efp</name>
    <name evidence="13" type="ORF">BW727_100912</name>
</gene>
<dbReference type="InterPro" id="IPR020599">
    <property type="entry name" value="Transl_elong_fac_P/YeiP"/>
</dbReference>
<dbReference type="Gene3D" id="2.40.50.140">
    <property type="entry name" value="Nucleic acid-binding proteins"/>
    <property type="match status" value="2"/>
</dbReference>
<comment type="function">
    <text evidence="7 8">Involved in peptide bond synthesis. Stimulates efficient translation and peptide-bond synthesis on native or reconstituted 70S ribosomes in vitro. Probably functions indirectly by altering the affinity of the ribosome for aminoacyl-tRNA, thus increasing their reactivity as acceptors for peptidyl transferase.</text>
</comment>
<evidence type="ECO:0000259" key="11">
    <source>
        <dbReference type="SMART" id="SM00841"/>
    </source>
</evidence>
<dbReference type="InterPro" id="IPR013185">
    <property type="entry name" value="Transl_elong_KOW-like"/>
</dbReference>
<dbReference type="Pfam" id="PF01132">
    <property type="entry name" value="EFP"/>
    <property type="match status" value="1"/>
</dbReference>
<name>A0A1S6IP21_9LACT</name>
<evidence type="ECO:0000256" key="10">
    <source>
        <dbReference type="RuleBase" id="RU004389"/>
    </source>
</evidence>
<dbReference type="InterPro" id="IPR001059">
    <property type="entry name" value="Transl_elong_P/YeiP_cen"/>
</dbReference>
<reference evidence="13 14" key="1">
    <citation type="journal article" date="2014" name="Int. J. Syst. Evol. Microbiol.">
        <title>Jeotgalibaca dankookensis gen. nov., sp. nov., a member of the family Carnobacteriaceae, isolated from seujeot (Korean traditional food).</title>
        <authorList>
            <person name="Lee D.G."/>
            <person name="Trujillo M.E."/>
            <person name="Kang H."/>
            <person name="Ahn T.Y."/>
        </authorList>
    </citation>
    <scope>NUCLEOTIDE SEQUENCE [LARGE SCALE GENOMIC DNA]</scope>
    <source>
        <strain evidence="13 14">EX-07</strain>
    </source>
</reference>
<dbReference type="CDD" id="cd04470">
    <property type="entry name" value="S1_EF-P_repeat_1"/>
    <property type="match status" value="1"/>
</dbReference>
<dbReference type="OrthoDB" id="9801844at2"/>
<dbReference type="FunFam" id="2.30.30.30:FF:000003">
    <property type="entry name" value="Elongation factor P"/>
    <property type="match status" value="1"/>
</dbReference>
<dbReference type="EMBL" id="CP019728">
    <property type="protein sequence ID" value="AQS53304.1"/>
    <property type="molecule type" value="Genomic_DNA"/>
</dbReference>
<keyword evidence="5 8" id="KW-0251">Elongation factor</keyword>
<dbReference type="InterPro" id="IPR015365">
    <property type="entry name" value="Elong-fact-P_C"/>
</dbReference>
<comment type="pathway">
    <text evidence="2 8">Protein biosynthesis; polypeptide chain elongation.</text>
</comment>
<dbReference type="NCBIfam" id="TIGR00038">
    <property type="entry name" value="efp"/>
    <property type="match status" value="1"/>
</dbReference>
<dbReference type="Pfam" id="PF09285">
    <property type="entry name" value="Elong-fact-P_C"/>
    <property type="match status" value="1"/>
</dbReference>
<organism evidence="13 14">
    <name type="scientific">Jeotgalibaca dankookensis</name>
    <dbReference type="NCBI Taxonomy" id="708126"/>
    <lineage>
        <taxon>Bacteria</taxon>
        <taxon>Bacillati</taxon>
        <taxon>Bacillota</taxon>
        <taxon>Bacilli</taxon>
        <taxon>Lactobacillales</taxon>
        <taxon>Carnobacteriaceae</taxon>
        <taxon>Jeotgalibaca</taxon>
    </lineage>
</organism>
<evidence type="ECO:0000256" key="5">
    <source>
        <dbReference type="ARBA" id="ARBA00022768"/>
    </source>
</evidence>
<dbReference type="CDD" id="cd05794">
    <property type="entry name" value="S1_EF-P_repeat_2"/>
    <property type="match status" value="1"/>
</dbReference>
<evidence type="ECO:0000256" key="1">
    <source>
        <dbReference type="ARBA" id="ARBA00004496"/>
    </source>
</evidence>
<dbReference type="PIRSF" id="PIRSF005901">
    <property type="entry name" value="EF-P"/>
    <property type="match status" value="1"/>
</dbReference>
<dbReference type="NCBIfam" id="NF001810">
    <property type="entry name" value="PRK00529.1"/>
    <property type="match status" value="1"/>
</dbReference>
<dbReference type="Proteomes" id="UP000188993">
    <property type="component" value="Chromosome"/>
</dbReference>
<dbReference type="SMART" id="SM01185">
    <property type="entry name" value="EFP"/>
    <property type="match status" value="1"/>
</dbReference>
<dbReference type="SUPFAM" id="SSF50104">
    <property type="entry name" value="Translation proteins SH3-like domain"/>
    <property type="match status" value="1"/>
</dbReference>
<evidence type="ECO:0000256" key="2">
    <source>
        <dbReference type="ARBA" id="ARBA00004815"/>
    </source>
</evidence>
<feature type="domain" description="Translation elongation factor P/YeiP central" evidence="12">
    <location>
        <begin position="67"/>
        <end position="121"/>
    </location>
</feature>
<dbReference type="InterPro" id="IPR014722">
    <property type="entry name" value="Rib_uL2_dom2"/>
</dbReference>
<accession>A0A1S6IP21</accession>
<evidence type="ECO:0000259" key="12">
    <source>
        <dbReference type="SMART" id="SM01185"/>
    </source>
</evidence>